<dbReference type="HOGENOM" id="CLU_1447640_0_0_1"/>
<organism evidence="1 2">
    <name type="scientific">Dothistroma septosporum (strain NZE10 / CBS 128990)</name>
    <name type="common">Red band needle blight fungus</name>
    <name type="synonym">Mycosphaerella pini</name>
    <dbReference type="NCBI Taxonomy" id="675120"/>
    <lineage>
        <taxon>Eukaryota</taxon>
        <taxon>Fungi</taxon>
        <taxon>Dikarya</taxon>
        <taxon>Ascomycota</taxon>
        <taxon>Pezizomycotina</taxon>
        <taxon>Dothideomycetes</taxon>
        <taxon>Dothideomycetidae</taxon>
        <taxon>Mycosphaerellales</taxon>
        <taxon>Mycosphaerellaceae</taxon>
        <taxon>Dothistroma</taxon>
    </lineage>
</organism>
<dbReference type="AlphaFoldDB" id="M2YLH1"/>
<protein>
    <submittedName>
        <fullName evidence="1">Uncharacterized protein</fullName>
    </submittedName>
</protein>
<dbReference type="OrthoDB" id="3262926at2759"/>
<reference evidence="1 2" key="2">
    <citation type="journal article" date="2012" name="PLoS Pathog.">
        <title>Diverse lifestyles and strategies of plant pathogenesis encoded in the genomes of eighteen Dothideomycetes fungi.</title>
        <authorList>
            <person name="Ohm R.A."/>
            <person name="Feau N."/>
            <person name="Henrissat B."/>
            <person name="Schoch C.L."/>
            <person name="Horwitz B.A."/>
            <person name="Barry K.W."/>
            <person name="Condon B.J."/>
            <person name="Copeland A.C."/>
            <person name="Dhillon B."/>
            <person name="Glaser F."/>
            <person name="Hesse C.N."/>
            <person name="Kosti I."/>
            <person name="LaButti K."/>
            <person name="Lindquist E.A."/>
            <person name="Lucas S."/>
            <person name="Salamov A.A."/>
            <person name="Bradshaw R.E."/>
            <person name="Ciuffetti L."/>
            <person name="Hamelin R.C."/>
            <person name="Kema G.H.J."/>
            <person name="Lawrence C."/>
            <person name="Scott J.A."/>
            <person name="Spatafora J.W."/>
            <person name="Turgeon B.G."/>
            <person name="de Wit P.J.G.M."/>
            <person name="Zhong S."/>
            <person name="Goodwin S.B."/>
            <person name="Grigoriev I.V."/>
        </authorList>
    </citation>
    <scope>NUCLEOTIDE SEQUENCE [LARGE SCALE GENOMIC DNA]</scope>
    <source>
        <strain evidence="2">NZE10 / CBS 128990</strain>
    </source>
</reference>
<dbReference type="eggNOG" id="ENOG502T323">
    <property type="taxonomic scope" value="Eukaryota"/>
</dbReference>
<evidence type="ECO:0000313" key="1">
    <source>
        <dbReference type="EMBL" id="EME39710.1"/>
    </source>
</evidence>
<gene>
    <name evidence="1" type="ORF">DOTSEDRAFT_139375</name>
</gene>
<accession>M2YLH1</accession>
<proteinExistence type="predicted"/>
<reference evidence="2" key="1">
    <citation type="journal article" date="2012" name="PLoS Genet.">
        <title>The genomes of the fungal plant pathogens Cladosporium fulvum and Dothistroma septosporum reveal adaptation to different hosts and lifestyles but also signatures of common ancestry.</title>
        <authorList>
            <person name="de Wit P.J.G.M."/>
            <person name="van der Burgt A."/>
            <person name="Oekmen B."/>
            <person name="Stergiopoulos I."/>
            <person name="Abd-Elsalam K.A."/>
            <person name="Aerts A.L."/>
            <person name="Bahkali A.H."/>
            <person name="Beenen H.G."/>
            <person name="Chettri P."/>
            <person name="Cox M.P."/>
            <person name="Datema E."/>
            <person name="de Vries R.P."/>
            <person name="Dhillon B."/>
            <person name="Ganley A.R."/>
            <person name="Griffiths S.A."/>
            <person name="Guo Y."/>
            <person name="Hamelin R.C."/>
            <person name="Henrissat B."/>
            <person name="Kabir M.S."/>
            <person name="Jashni M.K."/>
            <person name="Kema G."/>
            <person name="Klaubauf S."/>
            <person name="Lapidus A."/>
            <person name="Levasseur A."/>
            <person name="Lindquist E."/>
            <person name="Mehrabi R."/>
            <person name="Ohm R.A."/>
            <person name="Owen T.J."/>
            <person name="Salamov A."/>
            <person name="Schwelm A."/>
            <person name="Schijlen E."/>
            <person name="Sun H."/>
            <person name="van den Burg H.A."/>
            <person name="van Ham R.C.H.J."/>
            <person name="Zhang S."/>
            <person name="Goodwin S.B."/>
            <person name="Grigoriev I.V."/>
            <person name="Collemare J."/>
            <person name="Bradshaw R.E."/>
        </authorList>
    </citation>
    <scope>NUCLEOTIDE SEQUENCE [LARGE SCALE GENOMIC DNA]</scope>
    <source>
        <strain evidence="2">NZE10 / CBS 128990</strain>
    </source>
</reference>
<dbReference type="Proteomes" id="UP000016933">
    <property type="component" value="Unassembled WGS sequence"/>
</dbReference>
<name>M2YLH1_DOTSN</name>
<dbReference type="EMBL" id="KB446545">
    <property type="protein sequence ID" value="EME39710.1"/>
    <property type="molecule type" value="Genomic_DNA"/>
</dbReference>
<sequence length="187" mass="20752">MDDLTLQQELEALAGNAWNNPQDDSIPEPISTTAARWSKLFSIPSDDAIDLILSHRNSITRTRINDEHWDLLRPQKEAEGYDREAYEYELNLQQKKAALPNLIPATEDAAIRYLVELTGPLDSPKKVQRAAGMEKVPEIVHGESVEDGRAVVLACVDGVAKGRVLEWASREGGGFEPVVLVNPKSLR</sequence>
<keyword evidence="2" id="KW-1185">Reference proteome</keyword>
<evidence type="ECO:0000313" key="2">
    <source>
        <dbReference type="Proteomes" id="UP000016933"/>
    </source>
</evidence>